<gene>
    <name evidence="1" type="ORF">UFOVP1483_28</name>
</gene>
<organism evidence="1">
    <name type="scientific">uncultured Caudovirales phage</name>
    <dbReference type="NCBI Taxonomy" id="2100421"/>
    <lineage>
        <taxon>Viruses</taxon>
        <taxon>Duplodnaviria</taxon>
        <taxon>Heunggongvirae</taxon>
        <taxon>Uroviricota</taxon>
        <taxon>Caudoviricetes</taxon>
        <taxon>Peduoviridae</taxon>
        <taxon>Maltschvirus</taxon>
        <taxon>Maltschvirus maltsch</taxon>
    </lineage>
</organism>
<accession>A0A6J5SM38</accession>
<evidence type="ECO:0000313" key="1">
    <source>
        <dbReference type="EMBL" id="CAB4215611.1"/>
    </source>
</evidence>
<proteinExistence type="predicted"/>
<protein>
    <submittedName>
        <fullName evidence="1">Uncharacterized protein</fullName>
    </submittedName>
</protein>
<dbReference type="EMBL" id="LR797431">
    <property type="protein sequence ID" value="CAB4215611.1"/>
    <property type="molecule type" value="Genomic_DNA"/>
</dbReference>
<sequence>MLIELIKPTFFHLRTLPTPVGSVLEVDKWKGDELIANGDAIEYSEHTQIVKSKAKKIKVETKVEKTEPIEAHKTTEE</sequence>
<name>A0A6J5SM38_9CAUD</name>
<reference evidence="1" key="1">
    <citation type="submission" date="2020-05" db="EMBL/GenBank/DDBJ databases">
        <authorList>
            <person name="Chiriac C."/>
            <person name="Salcher M."/>
            <person name="Ghai R."/>
            <person name="Kavagutti S V."/>
        </authorList>
    </citation>
    <scope>NUCLEOTIDE SEQUENCE</scope>
</reference>